<dbReference type="RefSeq" id="WP_307248672.1">
    <property type="nucleotide sequence ID" value="NZ_JAUSQZ010000001.1"/>
</dbReference>
<dbReference type="SUPFAM" id="SSF46785">
    <property type="entry name" value="Winged helix' DNA-binding domain"/>
    <property type="match status" value="1"/>
</dbReference>
<dbReference type="InterPro" id="IPR039422">
    <property type="entry name" value="MarR/SlyA-like"/>
</dbReference>
<dbReference type="Gene3D" id="1.10.10.10">
    <property type="entry name" value="Winged helix-like DNA-binding domain superfamily/Winged helix DNA-binding domain"/>
    <property type="match status" value="1"/>
</dbReference>
<dbReference type="SMART" id="SM00347">
    <property type="entry name" value="HTH_MARR"/>
    <property type="match status" value="1"/>
</dbReference>
<name>A0ABT9PB80_9ACTN</name>
<dbReference type="InterPro" id="IPR000835">
    <property type="entry name" value="HTH_MarR-typ"/>
</dbReference>
<evidence type="ECO:0000259" key="2">
    <source>
        <dbReference type="PROSITE" id="PS50995"/>
    </source>
</evidence>
<dbReference type="PANTHER" id="PTHR33164:SF99">
    <property type="entry name" value="MARR FAMILY REGULATORY PROTEIN"/>
    <property type="match status" value="1"/>
</dbReference>
<gene>
    <name evidence="3" type="ORF">J2S57_005706</name>
</gene>
<protein>
    <submittedName>
        <fullName evidence="3">DNA-binding MarR family transcriptional regulator</fullName>
    </submittedName>
</protein>
<dbReference type="GO" id="GO:0003677">
    <property type="term" value="F:DNA binding"/>
    <property type="evidence" value="ECO:0007669"/>
    <property type="project" value="UniProtKB-KW"/>
</dbReference>
<organism evidence="3 4">
    <name type="scientific">Kineosporia succinea</name>
    <dbReference type="NCBI Taxonomy" id="84632"/>
    <lineage>
        <taxon>Bacteria</taxon>
        <taxon>Bacillati</taxon>
        <taxon>Actinomycetota</taxon>
        <taxon>Actinomycetes</taxon>
        <taxon>Kineosporiales</taxon>
        <taxon>Kineosporiaceae</taxon>
        <taxon>Kineosporia</taxon>
    </lineage>
</organism>
<reference evidence="3 4" key="1">
    <citation type="submission" date="2023-07" db="EMBL/GenBank/DDBJ databases">
        <title>Sequencing the genomes of 1000 actinobacteria strains.</title>
        <authorList>
            <person name="Klenk H.-P."/>
        </authorList>
    </citation>
    <scope>NUCLEOTIDE SEQUENCE [LARGE SCALE GENOMIC DNA]</scope>
    <source>
        <strain evidence="3 4">DSM 44388</strain>
    </source>
</reference>
<dbReference type="PANTHER" id="PTHR33164">
    <property type="entry name" value="TRANSCRIPTIONAL REGULATOR, MARR FAMILY"/>
    <property type="match status" value="1"/>
</dbReference>
<dbReference type="Proteomes" id="UP001235712">
    <property type="component" value="Unassembled WGS sequence"/>
</dbReference>
<proteinExistence type="predicted"/>
<evidence type="ECO:0000313" key="3">
    <source>
        <dbReference type="EMBL" id="MDP9829957.1"/>
    </source>
</evidence>
<feature type="region of interest" description="Disordered" evidence="1">
    <location>
        <begin position="170"/>
        <end position="201"/>
    </location>
</feature>
<sequence>MSDDTPWLAPEQLHAWMHVSAALTTLPAAIECQLKRDSGLNWFEYSVLASLAETPGHAKKLCELAVISHGSQSRLSHAISRMERSGWVERRSCMEGSARSVEAVLTPAGLAKIVEAAPGHVVNARKLVVDALSPEEFDQLHQVLRKILLAAAPEMIELIDTSFAERNSALPGGAEGRASIGADSGAGDGAEGLRTPVVTGD</sequence>
<keyword evidence="3" id="KW-0238">DNA-binding</keyword>
<dbReference type="InterPro" id="IPR036390">
    <property type="entry name" value="WH_DNA-bd_sf"/>
</dbReference>
<comment type="caution">
    <text evidence="3">The sequence shown here is derived from an EMBL/GenBank/DDBJ whole genome shotgun (WGS) entry which is preliminary data.</text>
</comment>
<dbReference type="InterPro" id="IPR036388">
    <property type="entry name" value="WH-like_DNA-bd_sf"/>
</dbReference>
<evidence type="ECO:0000256" key="1">
    <source>
        <dbReference type="SAM" id="MobiDB-lite"/>
    </source>
</evidence>
<keyword evidence="4" id="KW-1185">Reference proteome</keyword>
<dbReference type="PROSITE" id="PS50995">
    <property type="entry name" value="HTH_MARR_2"/>
    <property type="match status" value="1"/>
</dbReference>
<feature type="domain" description="HTH marR-type" evidence="2">
    <location>
        <begin position="9"/>
        <end position="149"/>
    </location>
</feature>
<evidence type="ECO:0000313" key="4">
    <source>
        <dbReference type="Proteomes" id="UP001235712"/>
    </source>
</evidence>
<accession>A0ABT9PB80</accession>
<dbReference type="EMBL" id="JAUSQZ010000001">
    <property type="protein sequence ID" value="MDP9829957.1"/>
    <property type="molecule type" value="Genomic_DNA"/>
</dbReference>